<evidence type="ECO:0000313" key="1">
    <source>
        <dbReference type="EMBL" id="UOQ55256.1"/>
    </source>
</evidence>
<organism evidence="1 2">
    <name type="scientific">Hymenobacter cellulosivorans</name>
    <dbReference type="NCBI Taxonomy" id="2932249"/>
    <lineage>
        <taxon>Bacteria</taxon>
        <taxon>Pseudomonadati</taxon>
        <taxon>Bacteroidota</taxon>
        <taxon>Cytophagia</taxon>
        <taxon>Cytophagales</taxon>
        <taxon>Hymenobacteraceae</taxon>
        <taxon>Hymenobacter</taxon>
    </lineage>
</organism>
<dbReference type="RefSeq" id="WP_244723667.1">
    <property type="nucleotide sequence ID" value="NZ_CP095049.1"/>
</dbReference>
<keyword evidence="2" id="KW-1185">Reference proteome</keyword>
<protein>
    <recommendedName>
        <fullName evidence="3">DUF4262 domain-containing protein</fullName>
    </recommendedName>
</protein>
<evidence type="ECO:0008006" key="3">
    <source>
        <dbReference type="Google" id="ProtNLM"/>
    </source>
</evidence>
<name>A0ABY4FKB5_9BACT</name>
<dbReference type="EMBL" id="CP095049">
    <property type="protein sequence ID" value="UOQ55256.1"/>
    <property type="molecule type" value="Genomic_DNA"/>
</dbReference>
<dbReference type="Proteomes" id="UP000831785">
    <property type="component" value="Chromosome"/>
</dbReference>
<accession>A0ABY4FKB5</accession>
<sequence>MPQKDSIEVYEKLIGTDYKPALERFSRVLLRLGVPPDEVQRVFDAFRWEVAEGTCCVFAIEWDVADFKLPGWNIAIQPYVMGFTPNLDEGVTDNWFYCGFCLETYELIPAYIWRGHVPWHYPAESQKLIATLAQAMHQEFSQATIYFTDDSQDGDLMDAVMGNEAGKKWRFHYALFPLEPHDAYLPIPPSHAGRFGRYFEAWDRKTWPQFTS</sequence>
<gene>
    <name evidence="1" type="ORF">MUN80_10970</name>
</gene>
<reference evidence="1 2" key="1">
    <citation type="submission" date="2022-04" db="EMBL/GenBank/DDBJ databases">
        <title>Hymenobacter sp. isolated from the air.</title>
        <authorList>
            <person name="Won M."/>
            <person name="Lee C.-M."/>
            <person name="Woen H.-Y."/>
            <person name="Kwon S.-W."/>
        </authorList>
    </citation>
    <scope>NUCLEOTIDE SEQUENCE [LARGE SCALE GENOMIC DNA]</scope>
    <source>
        <strain evidence="2">5116 S-27</strain>
    </source>
</reference>
<proteinExistence type="predicted"/>
<evidence type="ECO:0000313" key="2">
    <source>
        <dbReference type="Proteomes" id="UP000831785"/>
    </source>
</evidence>